<dbReference type="RefSeq" id="WP_257891573.1">
    <property type="nucleotide sequence ID" value="NZ_JAIMBW010000001.1"/>
</dbReference>
<accession>A0A975YGJ1</accession>
<gene>
    <name evidence="1" type="ORF">KUL25_02985</name>
</gene>
<evidence type="ECO:0000313" key="1">
    <source>
        <dbReference type="EMBL" id="QXL88508.1"/>
    </source>
</evidence>
<name>A0A975YGJ1_9RHOB</name>
<reference evidence="1 2" key="1">
    <citation type="submission" date="2021-07" db="EMBL/GenBank/DDBJ databases">
        <title>Karlodiniumbacter phycospheric gen. nov., sp. nov., a phycosphere bacterium isolated from karlodinium veneficum.</title>
        <authorList>
            <person name="Peng Y."/>
            <person name="Jiang L."/>
            <person name="Lee J."/>
        </authorList>
    </citation>
    <scope>NUCLEOTIDE SEQUENCE</scope>
    <source>
        <strain evidence="1 2">N5</strain>
    </source>
</reference>
<dbReference type="PROSITE" id="PS51257">
    <property type="entry name" value="PROKAR_LIPOPROTEIN"/>
    <property type="match status" value="1"/>
</dbReference>
<dbReference type="EMBL" id="CP078073">
    <property type="protein sequence ID" value="QXL88508.1"/>
    <property type="molecule type" value="Genomic_DNA"/>
</dbReference>
<keyword evidence="2" id="KW-1185">Reference proteome</keyword>
<sequence length="143" mass="15201">MYKLTALTLVAALVLTACGGGPETLIMSRRTGLTGSGEITQGALRNSGDMTIITRFETFTGRWVAMREGANQSLELLNSYASGSVLRGTARLLSETEAGFGTAILTSDGGRSMRCEFRYTGMQINAIGVCETTDGEVFDLQVS</sequence>
<proteinExistence type="predicted"/>
<dbReference type="EMBL" id="JAIMBW010000001">
    <property type="protein sequence ID" value="MBY4891727.1"/>
    <property type="molecule type" value="Genomic_DNA"/>
</dbReference>
<organism evidence="1">
    <name type="scientific">Gymnodinialimonas phycosphaerae</name>
    <dbReference type="NCBI Taxonomy" id="2841589"/>
    <lineage>
        <taxon>Bacteria</taxon>
        <taxon>Pseudomonadati</taxon>
        <taxon>Pseudomonadota</taxon>
        <taxon>Alphaproteobacteria</taxon>
        <taxon>Rhodobacterales</taxon>
        <taxon>Paracoccaceae</taxon>
        <taxon>Gymnodinialimonas</taxon>
    </lineage>
</organism>
<protein>
    <submittedName>
        <fullName evidence="1">Uncharacterized protein</fullName>
    </submittedName>
</protein>
<evidence type="ECO:0000313" key="2">
    <source>
        <dbReference type="Proteomes" id="UP000693972"/>
    </source>
</evidence>
<dbReference type="AlphaFoldDB" id="A0A975YGJ1"/>
<dbReference type="Proteomes" id="UP000693972">
    <property type="component" value="Unassembled WGS sequence"/>
</dbReference>